<reference evidence="4 6" key="2">
    <citation type="submission" date="2018-08" db="EMBL/GenBank/DDBJ databases">
        <title>Draft genome of Streptococcus sp. nov. Z1.</title>
        <authorList>
            <person name="Tian Z."/>
        </authorList>
    </citation>
    <scope>NUCLEOTIDE SEQUENCE [LARGE SCALE GENOMIC DNA]</scope>
    <source>
        <strain evidence="4">Z1</strain>
        <strain evidence="6">Z1(2018)</strain>
    </source>
</reference>
<dbReference type="Proteomes" id="UP000246115">
    <property type="component" value="Chromosome"/>
</dbReference>
<protein>
    <submittedName>
        <fullName evidence="4">Uncharacterized protein</fullName>
    </submittedName>
</protein>
<dbReference type="RefSeq" id="WP_116879099.1">
    <property type="nucleotide sequence ID" value="NZ_CP031733.1"/>
</dbReference>
<dbReference type="EMBL" id="QVQY01000005">
    <property type="protein sequence ID" value="RFU51456.1"/>
    <property type="molecule type" value="Genomic_DNA"/>
</dbReference>
<dbReference type="KEGG" id="schj:DDV21_010945"/>
<evidence type="ECO:0000313" key="7">
    <source>
        <dbReference type="Proteomes" id="UP000264056"/>
    </source>
</evidence>
<evidence type="ECO:0000256" key="1">
    <source>
        <dbReference type="SAM" id="Coils"/>
    </source>
</evidence>
<evidence type="ECO:0000313" key="6">
    <source>
        <dbReference type="Proteomes" id="UP000262901"/>
    </source>
</evidence>
<dbReference type="AlphaFoldDB" id="A0A372KJ05"/>
<reference evidence="2" key="4">
    <citation type="journal article" date="2019" name="Int. J. Syst. Evol. Microbiol.">
        <title>Streptococcus chenjunshii sp. nov. isolated from feces of Tibetan antelopes.</title>
        <authorList>
            <person name="Tian Z."/>
            <person name="Lu S."/>
            <person name="Jin D."/>
            <person name="Yang J."/>
            <person name="Pu J."/>
            <person name="Lai X.H."/>
            <person name="Bai X.N."/>
            <person name="Wu X.M."/>
            <person name="Li J."/>
            <person name="Wang S."/>
            <person name="Xu J."/>
        </authorList>
    </citation>
    <scope>NUCLEOTIDE SEQUENCE</scope>
    <source>
        <strain evidence="2">Z15</strain>
    </source>
</reference>
<dbReference type="Proteomes" id="UP000262901">
    <property type="component" value="Unassembled WGS sequence"/>
</dbReference>
<name>A0A372KJ05_9STRE</name>
<accession>A0A346NEU6</accession>
<evidence type="ECO:0000313" key="5">
    <source>
        <dbReference type="Proteomes" id="UP000246115"/>
    </source>
</evidence>
<evidence type="ECO:0000313" key="2">
    <source>
        <dbReference type="EMBL" id="AXQ79541.1"/>
    </source>
</evidence>
<evidence type="ECO:0000313" key="4">
    <source>
        <dbReference type="EMBL" id="RFU52230.1"/>
    </source>
</evidence>
<proteinExistence type="predicted"/>
<feature type="coiled-coil region" evidence="1">
    <location>
        <begin position="86"/>
        <end position="127"/>
    </location>
</feature>
<keyword evidence="7" id="KW-1185">Reference proteome</keyword>
<accession>A0A372KJ05</accession>
<dbReference type="EMBL" id="QVQZ01000049">
    <property type="protein sequence ID" value="RFU52230.1"/>
    <property type="molecule type" value="Genomic_DNA"/>
</dbReference>
<keyword evidence="1" id="KW-0175">Coiled coil</keyword>
<organism evidence="4 6">
    <name type="scientific">Streptococcus chenjunshii</name>
    <dbReference type="NCBI Taxonomy" id="2173853"/>
    <lineage>
        <taxon>Bacteria</taxon>
        <taxon>Bacillati</taxon>
        <taxon>Bacillota</taxon>
        <taxon>Bacilli</taxon>
        <taxon>Lactobacillales</taxon>
        <taxon>Streptococcaceae</taxon>
        <taxon>Streptococcus</taxon>
    </lineage>
</organism>
<dbReference type="Proteomes" id="UP000264056">
    <property type="component" value="Unassembled WGS sequence"/>
</dbReference>
<dbReference type="EMBL" id="CP031733">
    <property type="protein sequence ID" value="AXQ79541.1"/>
    <property type="molecule type" value="Genomic_DNA"/>
</dbReference>
<reference evidence="5" key="3">
    <citation type="submission" date="2018-08" db="EMBL/GenBank/DDBJ databases">
        <title>Streptococcus chenjunshii sp. nov., isolated from stools sample of the Tibetan antelope in the Qinghai-Tibet plateau, China.</title>
        <authorList>
            <person name="Tian Z."/>
        </authorList>
    </citation>
    <scope>NUCLEOTIDE SEQUENCE [LARGE SCALE GENOMIC DNA]</scope>
    <source>
        <strain evidence="5">Z15</strain>
    </source>
</reference>
<reference evidence="3 7" key="1">
    <citation type="submission" date="2018-08" db="EMBL/GenBank/DDBJ databases">
        <title>Draft genome of Streptococcus sp .nov. Z2.</title>
        <authorList>
            <person name="Tian Z."/>
        </authorList>
    </citation>
    <scope>NUCLEOTIDE SEQUENCE [LARGE SCALE GENOMIC DNA]</scope>
    <source>
        <strain evidence="3 7">Z2</strain>
    </source>
</reference>
<sequence length="131" mass="15479">MTEEKELTKEEKIDANLQLEKKTLAELDDLEHEERRLSRLSDQVANTEGETRQFLQHLELLPLSPSSLQGVQEVHSDMTLFHRYLHEALEKQETDLKKGKKELNDSLDNLYHERQRLAQEEEKKEERLDGD</sequence>
<gene>
    <name evidence="2" type="ORF">DDV21_010945</name>
    <name evidence="3" type="ORF">DDV22_03000</name>
    <name evidence="4" type="ORF">DDV23_10765</name>
</gene>
<evidence type="ECO:0000313" key="3">
    <source>
        <dbReference type="EMBL" id="RFU51456.1"/>
    </source>
</evidence>